<dbReference type="GO" id="GO:0003700">
    <property type="term" value="F:DNA-binding transcription factor activity"/>
    <property type="evidence" value="ECO:0007669"/>
    <property type="project" value="TreeGrafter"/>
</dbReference>
<dbReference type="Pfam" id="PF00440">
    <property type="entry name" value="TetR_N"/>
    <property type="match status" value="1"/>
</dbReference>
<dbReference type="InterPro" id="IPR050109">
    <property type="entry name" value="HTH-type_TetR-like_transc_reg"/>
</dbReference>
<dbReference type="InterPro" id="IPR001647">
    <property type="entry name" value="HTH_TetR"/>
</dbReference>
<evidence type="ECO:0000259" key="5">
    <source>
        <dbReference type="PROSITE" id="PS50977"/>
    </source>
</evidence>
<dbReference type="SUPFAM" id="SSF46689">
    <property type="entry name" value="Homeodomain-like"/>
    <property type="match status" value="1"/>
</dbReference>
<feature type="DNA-binding region" description="H-T-H motif" evidence="4">
    <location>
        <begin position="38"/>
        <end position="57"/>
    </location>
</feature>
<gene>
    <name evidence="6" type="ORF">KSF_090590</name>
</gene>
<evidence type="ECO:0000256" key="3">
    <source>
        <dbReference type="ARBA" id="ARBA00023163"/>
    </source>
</evidence>
<keyword evidence="2 4" id="KW-0238">DNA-binding</keyword>
<feature type="domain" description="HTH tetR-type" evidence="5">
    <location>
        <begin position="15"/>
        <end position="75"/>
    </location>
</feature>
<dbReference type="PANTHER" id="PTHR30055">
    <property type="entry name" value="HTH-TYPE TRANSCRIPTIONAL REGULATOR RUTR"/>
    <property type="match status" value="1"/>
</dbReference>
<name>A0A8J3IQQ0_9CHLR</name>
<dbReference type="GO" id="GO:0000976">
    <property type="term" value="F:transcription cis-regulatory region binding"/>
    <property type="evidence" value="ECO:0007669"/>
    <property type="project" value="TreeGrafter"/>
</dbReference>
<evidence type="ECO:0000256" key="4">
    <source>
        <dbReference type="PROSITE-ProRule" id="PRU00335"/>
    </source>
</evidence>
<dbReference type="PROSITE" id="PS50977">
    <property type="entry name" value="HTH_TETR_2"/>
    <property type="match status" value="1"/>
</dbReference>
<evidence type="ECO:0000256" key="2">
    <source>
        <dbReference type="ARBA" id="ARBA00023125"/>
    </source>
</evidence>
<dbReference type="EMBL" id="BNJK01000002">
    <property type="protein sequence ID" value="GHO99011.1"/>
    <property type="molecule type" value="Genomic_DNA"/>
</dbReference>
<protein>
    <recommendedName>
        <fullName evidence="5">HTH tetR-type domain-containing protein</fullName>
    </recommendedName>
</protein>
<dbReference type="AlphaFoldDB" id="A0A8J3IQQ0"/>
<dbReference type="PANTHER" id="PTHR30055:SF234">
    <property type="entry name" value="HTH-TYPE TRANSCRIPTIONAL REGULATOR BETI"/>
    <property type="match status" value="1"/>
</dbReference>
<evidence type="ECO:0000313" key="6">
    <source>
        <dbReference type="EMBL" id="GHO99011.1"/>
    </source>
</evidence>
<proteinExistence type="predicted"/>
<reference evidence="6" key="1">
    <citation type="submission" date="2020-10" db="EMBL/GenBank/DDBJ databases">
        <title>Taxonomic study of unclassified bacteria belonging to the class Ktedonobacteria.</title>
        <authorList>
            <person name="Yabe S."/>
            <person name="Wang C.M."/>
            <person name="Zheng Y."/>
            <person name="Sakai Y."/>
            <person name="Cavaletti L."/>
            <person name="Monciardini P."/>
            <person name="Donadio S."/>
        </authorList>
    </citation>
    <scope>NUCLEOTIDE SEQUENCE</scope>
    <source>
        <strain evidence="6">ID150040</strain>
    </source>
</reference>
<sequence length="198" mass="22680">MARKYTLQQRAKQQEETRQRIIEAAVCLHQTVGGSKASISAIAELAGVERLTVYRHFPDERSLVIACTSHYQALNPPPDPGPWQSIQDAEQRLLRGLSEIYAFHRRTEQMSQHALHDMEEKPILREVLAPYFAYWEQVRDLLVAAWEPKNALYSARIRAAIGHAISFQTWRSLVREQGLEDAEAIELMASMLRCLQAQ</sequence>
<dbReference type="Gene3D" id="1.10.357.10">
    <property type="entry name" value="Tetracycline Repressor, domain 2"/>
    <property type="match status" value="1"/>
</dbReference>
<dbReference type="InterPro" id="IPR009057">
    <property type="entry name" value="Homeodomain-like_sf"/>
</dbReference>
<evidence type="ECO:0000313" key="7">
    <source>
        <dbReference type="Proteomes" id="UP000597444"/>
    </source>
</evidence>
<comment type="caution">
    <text evidence="6">The sequence shown here is derived from an EMBL/GenBank/DDBJ whole genome shotgun (WGS) entry which is preliminary data.</text>
</comment>
<evidence type="ECO:0000256" key="1">
    <source>
        <dbReference type="ARBA" id="ARBA00023015"/>
    </source>
</evidence>
<organism evidence="6 7">
    <name type="scientific">Reticulibacter mediterranei</name>
    <dbReference type="NCBI Taxonomy" id="2778369"/>
    <lineage>
        <taxon>Bacteria</taxon>
        <taxon>Bacillati</taxon>
        <taxon>Chloroflexota</taxon>
        <taxon>Ktedonobacteria</taxon>
        <taxon>Ktedonobacterales</taxon>
        <taxon>Reticulibacteraceae</taxon>
        <taxon>Reticulibacter</taxon>
    </lineage>
</organism>
<dbReference type="Proteomes" id="UP000597444">
    <property type="component" value="Unassembled WGS sequence"/>
</dbReference>
<accession>A0A8J3IQQ0</accession>
<keyword evidence="3" id="KW-0804">Transcription</keyword>
<keyword evidence="1" id="KW-0805">Transcription regulation</keyword>
<dbReference type="RefSeq" id="WP_220209677.1">
    <property type="nucleotide sequence ID" value="NZ_BNJK01000002.1"/>
</dbReference>
<keyword evidence="7" id="KW-1185">Reference proteome</keyword>